<dbReference type="EMBL" id="JACWUN010000005">
    <property type="protein sequence ID" value="MBD1400274.1"/>
    <property type="molecule type" value="Genomic_DNA"/>
</dbReference>
<organism evidence="1 2">
    <name type="scientific">Pelovirga terrestris</name>
    <dbReference type="NCBI Taxonomy" id="2771352"/>
    <lineage>
        <taxon>Bacteria</taxon>
        <taxon>Pseudomonadati</taxon>
        <taxon>Thermodesulfobacteriota</taxon>
        <taxon>Desulfuromonadia</taxon>
        <taxon>Geobacterales</taxon>
        <taxon>Geobacteraceae</taxon>
        <taxon>Pelovirga</taxon>
    </lineage>
</organism>
<dbReference type="SUPFAM" id="SSF82784">
    <property type="entry name" value="OsmC-like"/>
    <property type="match status" value="1"/>
</dbReference>
<evidence type="ECO:0000313" key="2">
    <source>
        <dbReference type="Proteomes" id="UP000632828"/>
    </source>
</evidence>
<reference evidence="1" key="1">
    <citation type="submission" date="2020-09" db="EMBL/GenBank/DDBJ databases">
        <title>Pelobacter alkaliphilus sp. nov., a novel anaerobic arsenate-reducing bacterium from terrestrial mud volcano.</title>
        <authorList>
            <person name="Khomyakova M.A."/>
            <person name="Merkel A.Y."/>
            <person name="Slobodkin A.I."/>
        </authorList>
    </citation>
    <scope>NUCLEOTIDE SEQUENCE</scope>
    <source>
        <strain evidence="1">M08fum</strain>
    </source>
</reference>
<evidence type="ECO:0000313" key="1">
    <source>
        <dbReference type="EMBL" id="MBD1400274.1"/>
    </source>
</evidence>
<protein>
    <submittedName>
        <fullName evidence="1">OsmC family protein</fullName>
    </submittedName>
</protein>
<dbReference type="InterPro" id="IPR015946">
    <property type="entry name" value="KH_dom-like_a/b"/>
</dbReference>
<comment type="caution">
    <text evidence="1">The sequence shown here is derived from an EMBL/GenBank/DDBJ whole genome shotgun (WGS) entry which is preliminary data.</text>
</comment>
<dbReference type="AlphaFoldDB" id="A0A8J6UNZ8"/>
<sequence>MATVDVSFPGGVQVAARIGSFAILTDQPPEDGGSHAAPSPYDLFLSSVATCAGFYALRFCRQRQLPTEGLAIALDIERHPDTRRLETIRMTLSLPTDFPEKYQQAILRSVDQCSVKKALSDPPEIELILA</sequence>
<name>A0A8J6UNZ8_9BACT</name>
<dbReference type="Proteomes" id="UP000632828">
    <property type="component" value="Unassembled WGS sequence"/>
</dbReference>
<dbReference type="Pfam" id="PF02566">
    <property type="entry name" value="OsmC"/>
    <property type="match status" value="1"/>
</dbReference>
<proteinExistence type="predicted"/>
<dbReference type="InterPro" id="IPR036102">
    <property type="entry name" value="OsmC/Ohrsf"/>
</dbReference>
<dbReference type="PANTHER" id="PTHR39624:SF2">
    <property type="entry name" value="OSMC-LIKE PROTEIN"/>
    <property type="match status" value="1"/>
</dbReference>
<dbReference type="InterPro" id="IPR003718">
    <property type="entry name" value="OsmC/Ohr_fam"/>
</dbReference>
<gene>
    <name evidence="1" type="ORF">ICT70_06290</name>
</gene>
<dbReference type="Gene3D" id="3.30.300.20">
    <property type="match status" value="1"/>
</dbReference>
<accession>A0A8J6UNZ8</accession>
<keyword evidence="2" id="KW-1185">Reference proteome</keyword>
<dbReference type="PANTHER" id="PTHR39624">
    <property type="entry name" value="PROTEIN INVOLVED IN RIMO-MEDIATED BETA-METHYLTHIOLATION OF RIBOSOMAL PROTEIN S12 YCAO"/>
    <property type="match status" value="1"/>
</dbReference>
<dbReference type="RefSeq" id="WP_191154555.1">
    <property type="nucleotide sequence ID" value="NZ_JACWUN010000005.1"/>
</dbReference>